<dbReference type="PANTHER" id="PTHR48166:SF4">
    <property type="entry name" value="OS03G0142900 PROTEIN"/>
    <property type="match status" value="1"/>
</dbReference>
<organism evidence="6 7">
    <name type="scientific">Arabidopsis arenosa</name>
    <name type="common">Sand rock-cress</name>
    <name type="synonym">Cardaminopsis arenosa</name>
    <dbReference type="NCBI Taxonomy" id="38785"/>
    <lineage>
        <taxon>Eukaryota</taxon>
        <taxon>Viridiplantae</taxon>
        <taxon>Streptophyta</taxon>
        <taxon>Embryophyta</taxon>
        <taxon>Tracheophyta</taxon>
        <taxon>Spermatophyta</taxon>
        <taxon>Magnoliopsida</taxon>
        <taxon>eudicotyledons</taxon>
        <taxon>Gunneridae</taxon>
        <taxon>Pentapetalae</taxon>
        <taxon>rosids</taxon>
        <taxon>malvids</taxon>
        <taxon>Brassicales</taxon>
        <taxon>Brassicaceae</taxon>
        <taxon>Camelineae</taxon>
        <taxon>Arabidopsis</taxon>
    </lineage>
</organism>
<dbReference type="InterPro" id="IPR012677">
    <property type="entry name" value="Nucleotide-bd_a/b_plait_sf"/>
</dbReference>
<evidence type="ECO:0000256" key="1">
    <source>
        <dbReference type="ARBA" id="ARBA00022884"/>
    </source>
</evidence>
<dbReference type="PANTHER" id="PTHR48166">
    <property type="entry name" value="EXPRESSED PROTEIN"/>
    <property type="match status" value="1"/>
</dbReference>
<dbReference type="AlphaFoldDB" id="A0A8S2B284"/>
<evidence type="ECO:0000256" key="2">
    <source>
        <dbReference type="PROSITE-ProRule" id="PRU00176"/>
    </source>
</evidence>
<dbReference type="PROSITE" id="PS50177">
    <property type="entry name" value="NTF2_DOMAIN"/>
    <property type="match status" value="1"/>
</dbReference>
<dbReference type="InterPro" id="IPR035979">
    <property type="entry name" value="RBD_domain_sf"/>
</dbReference>
<dbReference type="InterPro" id="IPR018222">
    <property type="entry name" value="Nuclear_transport_factor_2_euk"/>
</dbReference>
<feature type="compositionally biased region" description="Gly residues" evidence="3">
    <location>
        <begin position="424"/>
        <end position="434"/>
    </location>
</feature>
<accession>A0A8S2B284</accession>
<proteinExistence type="predicted"/>
<evidence type="ECO:0000313" key="7">
    <source>
        <dbReference type="Proteomes" id="UP000682877"/>
    </source>
</evidence>
<dbReference type="InterPro" id="IPR002075">
    <property type="entry name" value="NTF2_dom"/>
</dbReference>
<dbReference type="Pfam" id="PF00076">
    <property type="entry name" value="RRM_1"/>
    <property type="match status" value="1"/>
</dbReference>
<dbReference type="PROSITE" id="PS50102">
    <property type="entry name" value="RRM"/>
    <property type="match status" value="1"/>
</dbReference>
<sequence length="1014" mass="114253">MATPYPGATQVGSYFVGQYYQVLQQQPDLIHQFYSEPSRAIRIDGDSTETANTLLHIHNMVMSLNFTAIEVKTINSVESWEGGVLVVVSGSVKTKEFTNRRSFVQTFFLAPQEKGYFVLNDIFQFVDEGTVYYHQPSYLSETKHEAQLNPPSHHPEPQVPDYVLEEEARDYVNAVQIKDDLVDKYSLQEDQHQPQHEVYEDEVAIEETPREEVAVDVVHEHLAAPAEEPVVEKSKMSYASILKVAKEAATVPVVATQPSYNKNSQDINEWDQPMRTPSPQLAAPLASVQQSNASSTYVSDYGAEAEDGSGFEDFEFKSVYVRNLPSDISASEIEEEFKNFGTIKPDGVFLRTRKDVMGVCYAFVEFEDMTSVENAIKASPIYLGGRQVYIEERRPNPAGVRGARRGGGRGRGGYPTEAPRGRFGARGSGRGNQDGGDYRPRGNGYYRGEGMFGCKCLYWNNLKELPPLKTPETFSLPASIPQWPSGQGFGSGRINLGDLELAEVTSFEFVWRYCSRRDNKKSVSFYKPDKLLEDFHCLGHYCQSDSHLLRGFLLVAREIKSSESKEPALVQPLDYTLVWSSNDLSEESQSGYFWLPQPPQGYKPIGYLVTTSPSKPELDQVRCVRADLTDKCEAHKVITTAISDSLSIPLFIWQTRPSDRGLRGKGVSTGTFFCTTQSLEEDHLRTIACLKNLDSSLHAMPNMEQIHALIQHYGPRVYFHPNEVYLPSSVSWFFKNGAVLCNNSNSSDINEPIDETGSNLPHGGTNDKRYWIDLPINDQQRREFLKRGNLESSKLYVHVKPAFGGTFTDLAFWIFCPFNGPATLKLGLMNLSLAKTGQHVCDWEHFTLRISNFSGELYSIYFSQHSGGEWIKPQDLEFVEGSNKAVVYSSKHGHASFSKSGLYLQGSDLLGIGIRNDTARSDLFVDSSLRYEIVAAEYLGGAVVEPPWLGYMREWGPKIVYNSRTEIEKLNERLPWRMRTWVDAVLRKIPVELSGEEGPTGPMEKNNWFGDERW</sequence>
<gene>
    <name evidence="6" type="ORF">AARE701A_LOCUS20637</name>
</gene>
<dbReference type="EMBL" id="LR999458">
    <property type="protein sequence ID" value="CAE6221826.1"/>
    <property type="molecule type" value="Genomic_DNA"/>
</dbReference>
<dbReference type="InterPro" id="IPR032710">
    <property type="entry name" value="NTF2-like_dom_sf"/>
</dbReference>
<evidence type="ECO:0000313" key="6">
    <source>
        <dbReference type="EMBL" id="CAE6221826.1"/>
    </source>
</evidence>
<dbReference type="SUPFAM" id="SSF54427">
    <property type="entry name" value="NTF2-like"/>
    <property type="match status" value="1"/>
</dbReference>
<dbReference type="GO" id="GO:0003723">
    <property type="term" value="F:RNA binding"/>
    <property type="evidence" value="ECO:0007669"/>
    <property type="project" value="UniProtKB-UniRule"/>
</dbReference>
<dbReference type="SMART" id="SM00360">
    <property type="entry name" value="RRM"/>
    <property type="match status" value="1"/>
</dbReference>
<dbReference type="SUPFAM" id="SSF54928">
    <property type="entry name" value="RNA-binding domain, RBD"/>
    <property type="match status" value="1"/>
</dbReference>
<dbReference type="FunFam" id="3.30.70.330:FF:000656">
    <property type="entry name" value="Nuclear transport factor 2 family protein"/>
    <property type="match status" value="1"/>
</dbReference>
<dbReference type="CDD" id="cd00590">
    <property type="entry name" value="RRM_SF"/>
    <property type="match status" value="1"/>
</dbReference>
<feature type="domain" description="NTF2" evidence="5">
    <location>
        <begin position="11"/>
        <end position="125"/>
    </location>
</feature>
<dbReference type="Pfam" id="PF06101">
    <property type="entry name" value="Vps62"/>
    <property type="match status" value="1"/>
</dbReference>
<dbReference type="Pfam" id="PF02136">
    <property type="entry name" value="NTF2"/>
    <property type="match status" value="1"/>
</dbReference>
<protein>
    <submittedName>
        <fullName evidence="6">Uncharacterized protein</fullName>
    </submittedName>
</protein>
<dbReference type="Gene3D" id="3.30.70.330">
    <property type="match status" value="1"/>
</dbReference>
<evidence type="ECO:0000259" key="4">
    <source>
        <dbReference type="PROSITE" id="PS50102"/>
    </source>
</evidence>
<dbReference type="InterPro" id="IPR009291">
    <property type="entry name" value="Vps62"/>
</dbReference>
<feature type="region of interest" description="Disordered" evidence="3">
    <location>
        <begin position="397"/>
        <end position="440"/>
    </location>
</feature>
<dbReference type="FunFam" id="3.10.450.50:FF:000003">
    <property type="entry name" value="Nuclear transport factor 2 family protein"/>
    <property type="match status" value="1"/>
</dbReference>
<evidence type="ECO:0000259" key="5">
    <source>
        <dbReference type="PROSITE" id="PS50177"/>
    </source>
</evidence>
<dbReference type="GO" id="GO:0005737">
    <property type="term" value="C:cytoplasm"/>
    <property type="evidence" value="ECO:0007669"/>
    <property type="project" value="UniProtKB-ARBA"/>
</dbReference>
<keyword evidence="7" id="KW-1185">Reference proteome</keyword>
<dbReference type="Proteomes" id="UP000682877">
    <property type="component" value="Chromosome 8"/>
</dbReference>
<reference evidence="6" key="1">
    <citation type="submission" date="2021-01" db="EMBL/GenBank/DDBJ databases">
        <authorList>
            <person name="Bezrukov I."/>
        </authorList>
    </citation>
    <scope>NUCLEOTIDE SEQUENCE</scope>
</reference>
<keyword evidence="1 2" id="KW-0694">RNA-binding</keyword>
<evidence type="ECO:0000256" key="3">
    <source>
        <dbReference type="SAM" id="MobiDB-lite"/>
    </source>
</evidence>
<dbReference type="CDD" id="cd00780">
    <property type="entry name" value="NTF2"/>
    <property type="match status" value="1"/>
</dbReference>
<dbReference type="Gene3D" id="3.10.450.50">
    <property type="match status" value="1"/>
</dbReference>
<name>A0A8S2B284_ARAAE</name>
<dbReference type="InterPro" id="IPR000504">
    <property type="entry name" value="RRM_dom"/>
</dbReference>
<feature type="domain" description="RRM" evidence="4">
    <location>
        <begin position="317"/>
        <end position="395"/>
    </location>
</feature>